<reference evidence="2" key="2">
    <citation type="submission" date="2023-06" db="EMBL/GenBank/DDBJ databases">
        <authorList>
            <consortium name="Lawrence Berkeley National Laboratory"/>
            <person name="Haridas S."/>
            <person name="Hensen N."/>
            <person name="Bonometti L."/>
            <person name="Westerberg I."/>
            <person name="Brannstrom I.O."/>
            <person name="Guillou S."/>
            <person name="Cros-Aarteil S."/>
            <person name="Calhoun S."/>
            <person name="Kuo A."/>
            <person name="Mondo S."/>
            <person name="Pangilinan J."/>
            <person name="Riley R."/>
            <person name="Labutti K."/>
            <person name="Andreopoulos B."/>
            <person name="Lipzen A."/>
            <person name="Chen C."/>
            <person name="Yanf M."/>
            <person name="Daum C."/>
            <person name="Ng V."/>
            <person name="Clum A."/>
            <person name="Steindorff A."/>
            <person name="Ohm R."/>
            <person name="Martin F."/>
            <person name="Silar P."/>
            <person name="Natvig D."/>
            <person name="Lalanne C."/>
            <person name="Gautier V."/>
            <person name="Ament-Velasquez S.L."/>
            <person name="Kruys A."/>
            <person name="Hutchinson M.I."/>
            <person name="Powell A.J."/>
            <person name="Barry K."/>
            <person name="Miller A.N."/>
            <person name="Grigoriev I.V."/>
            <person name="Debuchy R."/>
            <person name="Gladieux P."/>
            <person name="Thoren M.H."/>
            <person name="Johannesson H."/>
        </authorList>
    </citation>
    <scope>NUCLEOTIDE SEQUENCE</scope>
    <source>
        <strain evidence="2">CBS 958.72</strain>
    </source>
</reference>
<accession>A0AAE0KLT5</accession>
<dbReference type="AlphaFoldDB" id="A0AAE0KLT5"/>
<evidence type="ECO:0000259" key="1">
    <source>
        <dbReference type="Pfam" id="PF06985"/>
    </source>
</evidence>
<dbReference type="InterPro" id="IPR010730">
    <property type="entry name" value="HET"/>
</dbReference>
<keyword evidence="3" id="KW-1185">Reference proteome</keyword>
<evidence type="ECO:0000313" key="3">
    <source>
        <dbReference type="Proteomes" id="UP001287356"/>
    </source>
</evidence>
<comment type="caution">
    <text evidence="2">The sequence shown here is derived from an EMBL/GenBank/DDBJ whole genome shotgun (WGS) entry which is preliminary data.</text>
</comment>
<gene>
    <name evidence="2" type="ORF">B0T24DRAFT_519575</name>
</gene>
<sequence>KARRWIRGCHAQHQCGPPNPGFLPTRLISIRRDDAPTATCKLVETGRIDPAEEACYSPPYAALSYCWGQWPNLRTLTKNIAAHRDEIPLQEAPAAVRDAVTLVRDLGYRYIWIDALCIIQDDDLVRAAELSTLGLVYKIANLFLRAGPPDPAGQATTTQTTRVYLRRSPYEAHLALPQDKLSPHNSRTWTLQEGLMARRCLIMTPLEMMWKCLGEHRCECVHDLSLILGPTGARAQSLLVDTMRSMVFPPPDDKTLSRRRLNLSRLGGCIGCGNSWSPPTAPAT</sequence>
<dbReference type="PANTHER" id="PTHR33112">
    <property type="entry name" value="DOMAIN PROTEIN, PUTATIVE-RELATED"/>
    <property type="match status" value="1"/>
</dbReference>
<reference evidence="2" key="1">
    <citation type="journal article" date="2023" name="Mol. Phylogenet. Evol.">
        <title>Genome-scale phylogeny and comparative genomics of the fungal order Sordariales.</title>
        <authorList>
            <person name="Hensen N."/>
            <person name="Bonometti L."/>
            <person name="Westerberg I."/>
            <person name="Brannstrom I.O."/>
            <person name="Guillou S."/>
            <person name="Cros-Aarteil S."/>
            <person name="Calhoun S."/>
            <person name="Haridas S."/>
            <person name="Kuo A."/>
            <person name="Mondo S."/>
            <person name="Pangilinan J."/>
            <person name="Riley R."/>
            <person name="LaButti K."/>
            <person name="Andreopoulos B."/>
            <person name="Lipzen A."/>
            <person name="Chen C."/>
            <person name="Yan M."/>
            <person name="Daum C."/>
            <person name="Ng V."/>
            <person name="Clum A."/>
            <person name="Steindorff A."/>
            <person name="Ohm R.A."/>
            <person name="Martin F."/>
            <person name="Silar P."/>
            <person name="Natvig D.O."/>
            <person name="Lalanne C."/>
            <person name="Gautier V."/>
            <person name="Ament-Velasquez S.L."/>
            <person name="Kruys A."/>
            <person name="Hutchinson M.I."/>
            <person name="Powell A.J."/>
            <person name="Barry K."/>
            <person name="Miller A.N."/>
            <person name="Grigoriev I.V."/>
            <person name="Debuchy R."/>
            <person name="Gladieux P."/>
            <person name="Hiltunen Thoren M."/>
            <person name="Johannesson H."/>
        </authorList>
    </citation>
    <scope>NUCLEOTIDE SEQUENCE</scope>
    <source>
        <strain evidence="2">CBS 958.72</strain>
    </source>
</reference>
<organism evidence="2 3">
    <name type="scientific">Lasiosphaeria ovina</name>
    <dbReference type="NCBI Taxonomy" id="92902"/>
    <lineage>
        <taxon>Eukaryota</taxon>
        <taxon>Fungi</taxon>
        <taxon>Dikarya</taxon>
        <taxon>Ascomycota</taxon>
        <taxon>Pezizomycotina</taxon>
        <taxon>Sordariomycetes</taxon>
        <taxon>Sordariomycetidae</taxon>
        <taxon>Sordariales</taxon>
        <taxon>Lasiosphaeriaceae</taxon>
        <taxon>Lasiosphaeria</taxon>
    </lineage>
</organism>
<dbReference type="Proteomes" id="UP001287356">
    <property type="component" value="Unassembled WGS sequence"/>
</dbReference>
<dbReference type="PANTHER" id="PTHR33112:SF16">
    <property type="entry name" value="HETEROKARYON INCOMPATIBILITY DOMAIN-CONTAINING PROTEIN"/>
    <property type="match status" value="1"/>
</dbReference>
<feature type="non-terminal residue" evidence="2">
    <location>
        <position position="1"/>
    </location>
</feature>
<proteinExistence type="predicted"/>
<name>A0AAE0KLT5_9PEZI</name>
<dbReference type="EMBL" id="JAULSN010000002">
    <property type="protein sequence ID" value="KAK3379103.1"/>
    <property type="molecule type" value="Genomic_DNA"/>
</dbReference>
<protein>
    <submittedName>
        <fullName evidence="2">Heterokaryon incompatibility protein-domain-containing protein</fullName>
    </submittedName>
</protein>
<evidence type="ECO:0000313" key="2">
    <source>
        <dbReference type="EMBL" id="KAK3379103.1"/>
    </source>
</evidence>
<feature type="domain" description="Heterokaryon incompatibility" evidence="1">
    <location>
        <begin position="60"/>
        <end position="193"/>
    </location>
</feature>
<dbReference type="Pfam" id="PF06985">
    <property type="entry name" value="HET"/>
    <property type="match status" value="1"/>
</dbReference>